<evidence type="ECO:0000313" key="2">
    <source>
        <dbReference type="EMBL" id="QDT98508.1"/>
    </source>
</evidence>
<dbReference type="GO" id="GO:0071949">
    <property type="term" value="F:FAD binding"/>
    <property type="evidence" value="ECO:0007669"/>
    <property type="project" value="InterPro"/>
</dbReference>
<dbReference type="RefSeq" id="WP_144987224.1">
    <property type="nucleotide sequence ID" value="NZ_CP037920.1"/>
</dbReference>
<proteinExistence type="predicted"/>
<dbReference type="KEGG" id="gaw:V144x_40140"/>
<evidence type="ECO:0000259" key="1">
    <source>
        <dbReference type="PROSITE" id="PS50925"/>
    </source>
</evidence>
<dbReference type="InterPro" id="IPR036046">
    <property type="entry name" value="Acylphosphatase-like_dom_sf"/>
</dbReference>
<accession>A0A517VZT3</accession>
<protein>
    <submittedName>
        <fullName evidence="2">Blue light-and temperature-regulated antirepressor YcgF</fullName>
    </submittedName>
</protein>
<organism evidence="2 3">
    <name type="scientific">Gimesia aquarii</name>
    <dbReference type="NCBI Taxonomy" id="2527964"/>
    <lineage>
        <taxon>Bacteria</taxon>
        <taxon>Pseudomonadati</taxon>
        <taxon>Planctomycetota</taxon>
        <taxon>Planctomycetia</taxon>
        <taxon>Planctomycetales</taxon>
        <taxon>Planctomycetaceae</taxon>
        <taxon>Gimesia</taxon>
    </lineage>
</organism>
<dbReference type="InterPro" id="IPR007024">
    <property type="entry name" value="BLUF_domain"/>
</dbReference>
<dbReference type="GO" id="GO:0009882">
    <property type="term" value="F:blue light photoreceptor activity"/>
    <property type="evidence" value="ECO:0007669"/>
    <property type="project" value="InterPro"/>
</dbReference>
<dbReference type="Gene3D" id="3.30.70.100">
    <property type="match status" value="1"/>
</dbReference>
<feature type="domain" description="BLUF" evidence="1">
    <location>
        <begin position="3"/>
        <end position="94"/>
    </location>
</feature>
<gene>
    <name evidence="2" type="primary">ycgF_2</name>
    <name evidence="2" type="ORF">V144x_40140</name>
</gene>
<dbReference type="Pfam" id="PF04940">
    <property type="entry name" value="BLUF"/>
    <property type="match status" value="1"/>
</dbReference>
<reference evidence="2 3" key="1">
    <citation type="submission" date="2019-03" db="EMBL/GenBank/DDBJ databases">
        <title>Deep-cultivation of Planctomycetes and their phenomic and genomic characterization uncovers novel biology.</title>
        <authorList>
            <person name="Wiegand S."/>
            <person name="Jogler M."/>
            <person name="Boedeker C."/>
            <person name="Pinto D."/>
            <person name="Vollmers J."/>
            <person name="Rivas-Marin E."/>
            <person name="Kohn T."/>
            <person name="Peeters S.H."/>
            <person name="Heuer A."/>
            <person name="Rast P."/>
            <person name="Oberbeckmann S."/>
            <person name="Bunk B."/>
            <person name="Jeske O."/>
            <person name="Meyerdierks A."/>
            <person name="Storesund J.E."/>
            <person name="Kallscheuer N."/>
            <person name="Luecker S."/>
            <person name="Lage O.M."/>
            <person name="Pohl T."/>
            <person name="Merkel B.J."/>
            <person name="Hornburger P."/>
            <person name="Mueller R.-W."/>
            <person name="Bruemmer F."/>
            <person name="Labrenz M."/>
            <person name="Spormann A.M."/>
            <person name="Op den Camp H."/>
            <person name="Overmann J."/>
            <person name="Amann R."/>
            <person name="Jetten M.S.M."/>
            <person name="Mascher T."/>
            <person name="Medema M.H."/>
            <person name="Devos D.P."/>
            <person name="Kaster A.-K."/>
            <person name="Ovreas L."/>
            <person name="Rohde M."/>
            <person name="Galperin M.Y."/>
            <person name="Jogler C."/>
        </authorList>
    </citation>
    <scope>NUCLEOTIDE SEQUENCE [LARGE SCALE GENOMIC DNA]</scope>
    <source>
        <strain evidence="2 3">V144</strain>
    </source>
</reference>
<dbReference type="SUPFAM" id="SSF54975">
    <property type="entry name" value="Acylphosphatase/BLUF domain-like"/>
    <property type="match status" value="1"/>
</dbReference>
<dbReference type="EMBL" id="CP037920">
    <property type="protein sequence ID" value="QDT98508.1"/>
    <property type="molecule type" value="Genomic_DNA"/>
</dbReference>
<dbReference type="Proteomes" id="UP000318704">
    <property type="component" value="Chromosome"/>
</dbReference>
<name>A0A517VZT3_9PLAN</name>
<dbReference type="AlphaFoldDB" id="A0A517VZT3"/>
<dbReference type="PROSITE" id="PS50925">
    <property type="entry name" value="BLUF"/>
    <property type="match status" value="1"/>
</dbReference>
<evidence type="ECO:0000313" key="3">
    <source>
        <dbReference type="Proteomes" id="UP000318704"/>
    </source>
</evidence>
<sequence length="147" mass="17169">MKLYQLIYVSKSSYPMSKDDLQEILKTAQENNADQGISGLLVYDRGHFFQVLEGGYNDVETLFTQIQKDKRHSRVNRIVSSHIPERYFSEWGMGFYNLDEMAELDFFKLRKFMKSLHEVTSVEQKSKLAKYALQIFVDLKQNPVSAV</sequence>
<dbReference type="SMART" id="SM01034">
    <property type="entry name" value="BLUF"/>
    <property type="match status" value="1"/>
</dbReference>